<proteinExistence type="inferred from homology"/>
<comment type="catalytic activity">
    <reaction evidence="1">
        <text>(2R)-2-phosphoglycerate = (2R)-3-phosphoglycerate</text>
        <dbReference type="Rhea" id="RHEA:15901"/>
        <dbReference type="ChEBI" id="CHEBI:58272"/>
        <dbReference type="ChEBI" id="CHEBI:58289"/>
        <dbReference type="EC" id="5.4.2.12"/>
    </reaction>
</comment>
<evidence type="ECO:0000256" key="6">
    <source>
        <dbReference type="ARBA" id="ARBA00023235"/>
    </source>
</evidence>
<dbReference type="NCBIfam" id="TIGR00306">
    <property type="entry name" value="apgM"/>
    <property type="match status" value="1"/>
</dbReference>
<dbReference type="Gene3D" id="3.40.720.10">
    <property type="entry name" value="Alkaline Phosphatase, subunit A"/>
    <property type="match status" value="2"/>
</dbReference>
<comment type="similarity">
    <text evidence="4">Belongs to the BPG-independent phosphoglycerate mutase family. A-PGAM subfamily.</text>
</comment>
<gene>
    <name evidence="8" type="ORF">A2290_05335</name>
</gene>
<name>A0A1F4S5M9_UNCSA</name>
<evidence type="ECO:0000259" key="7">
    <source>
        <dbReference type="Pfam" id="PF01676"/>
    </source>
</evidence>
<dbReference type="InterPro" id="IPR006124">
    <property type="entry name" value="Metalloenzyme"/>
</dbReference>
<accession>A0A1F4S5M9</accession>
<sequence>MKYLILIGDGMSDLPLKELNFKTPLETAKTPNMDFLAKNGMCGWVSNVPKDISPGSDVAAMSIFGYDPKKYYTGRGPLEAASLGVKLKESDIAFRCNLVTIKDGLMESFTADHISTEEARKILTTLNQKMGHKGIRFYTGLSYRHLLVINPTVGNFVENLPKLDCTPPHDITGKKVELYLPQGPGEHLIKSLMKESIMHLLEHKVNITRIENGKKPATMIWLWGQGKKPQMQLFKKEYNKSAAVITAVHLLKGLGKIIGAEIPYVKGATGFIDTNYKGKADAALKMIKRHDVVFVHVEAPDECGHMGDIKRKIKAIEDFDEKIVGYLLKSIKNRIKDFKIMVLPDHPTPIKLMTHTSDPVPFVIYNNVQNTGNKTITKYNEKELKKSKIKIDSGHKLLKKFFQ</sequence>
<dbReference type="GO" id="GO:0004619">
    <property type="term" value="F:phosphoglycerate mutase activity"/>
    <property type="evidence" value="ECO:0007669"/>
    <property type="project" value="UniProtKB-EC"/>
</dbReference>
<dbReference type="NCBIfam" id="TIGR02535">
    <property type="entry name" value="hyp_Hser_kinase"/>
    <property type="match status" value="1"/>
</dbReference>
<organism evidence="8 9">
    <name type="scientific">candidate division WOR-1 bacterium RIFOXYB2_FULL_36_35</name>
    <dbReference type="NCBI Taxonomy" id="1802578"/>
    <lineage>
        <taxon>Bacteria</taxon>
        <taxon>Bacillati</taxon>
        <taxon>Saganbacteria</taxon>
    </lineage>
</organism>
<dbReference type="Pfam" id="PF10143">
    <property type="entry name" value="PhosphMutase"/>
    <property type="match status" value="1"/>
</dbReference>
<reference evidence="8 9" key="1">
    <citation type="journal article" date="2016" name="Nat. Commun.">
        <title>Thousands of microbial genomes shed light on interconnected biogeochemical processes in an aquifer system.</title>
        <authorList>
            <person name="Anantharaman K."/>
            <person name="Brown C.T."/>
            <person name="Hug L.A."/>
            <person name="Sharon I."/>
            <person name="Castelle C.J."/>
            <person name="Probst A.J."/>
            <person name="Thomas B.C."/>
            <person name="Singh A."/>
            <person name="Wilkins M.J."/>
            <person name="Karaoz U."/>
            <person name="Brodie E.L."/>
            <person name="Williams K.H."/>
            <person name="Hubbard S.S."/>
            <person name="Banfield J.F."/>
        </authorList>
    </citation>
    <scope>NUCLEOTIDE SEQUENCE [LARGE SCALE GENOMIC DNA]</scope>
</reference>
<dbReference type="SUPFAM" id="SSF53649">
    <property type="entry name" value="Alkaline phosphatase-like"/>
    <property type="match status" value="1"/>
</dbReference>
<comment type="pathway">
    <text evidence="3">Carbohydrate degradation.</text>
</comment>
<dbReference type="InterPro" id="IPR023665">
    <property type="entry name" value="ApgAM_prokaryotes"/>
</dbReference>
<keyword evidence="5" id="KW-0324">Glycolysis</keyword>
<dbReference type="AlphaFoldDB" id="A0A1F4S5M9"/>
<evidence type="ECO:0000256" key="3">
    <source>
        <dbReference type="ARBA" id="ARBA00004921"/>
    </source>
</evidence>
<evidence type="ECO:0000256" key="2">
    <source>
        <dbReference type="ARBA" id="ARBA00002315"/>
    </source>
</evidence>
<dbReference type="InterPro" id="IPR004456">
    <property type="entry name" value="Pglycerate_mutase_ApgM"/>
</dbReference>
<dbReference type="Pfam" id="PF01676">
    <property type="entry name" value="Metalloenzyme"/>
    <property type="match status" value="1"/>
</dbReference>
<dbReference type="GO" id="GO:0046872">
    <property type="term" value="F:metal ion binding"/>
    <property type="evidence" value="ECO:0007669"/>
    <property type="project" value="InterPro"/>
</dbReference>
<evidence type="ECO:0000256" key="1">
    <source>
        <dbReference type="ARBA" id="ARBA00000370"/>
    </source>
</evidence>
<dbReference type="GO" id="GO:0006096">
    <property type="term" value="P:glycolytic process"/>
    <property type="evidence" value="ECO:0007669"/>
    <property type="project" value="UniProtKB-KW"/>
</dbReference>
<keyword evidence="6" id="KW-0413">Isomerase</keyword>
<evidence type="ECO:0000256" key="4">
    <source>
        <dbReference type="ARBA" id="ARBA00005524"/>
    </source>
</evidence>
<dbReference type="PANTHER" id="PTHR31209">
    <property type="entry name" value="COFACTOR-INDEPENDENT PHOSPHOGLYCERATE MUTASE"/>
    <property type="match status" value="1"/>
</dbReference>
<dbReference type="NCBIfam" id="NF003242">
    <property type="entry name" value="PRK04200.1"/>
    <property type="match status" value="1"/>
</dbReference>
<dbReference type="CDD" id="cd16011">
    <property type="entry name" value="iPGM_like"/>
    <property type="match status" value="1"/>
</dbReference>
<comment type="function">
    <text evidence="2">Catalyzes the interconversion of 2-phosphoglycerate and 3-phosphoglycerate.</text>
</comment>
<evidence type="ECO:0000256" key="5">
    <source>
        <dbReference type="ARBA" id="ARBA00023152"/>
    </source>
</evidence>
<evidence type="ECO:0000313" key="8">
    <source>
        <dbReference type="EMBL" id="OGC15745.1"/>
    </source>
</evidence>
<dbReference type="Proteomes" id="UP000177905">
    <property type="component" value="Unassembled WGS sequence"/>
</dbReference>
<dbReference type="PIRSF" id="PIRSF006392">
    <property type="entry name" value="IPGAM_arch"/>
    <property type="match status" value="1"/>
</dbReference>
<protein>
    <submittedName>
        <fullName evidence="8">Cofactor-independent phosphoglycerate mutase</fullName>
    </submittedName>
</protein>
<feature type="domain" description="Metalloenzyme" evidence="7">
    <location>
        <begin position="1"/>
        <end position="374"/>
    </location>
</feature>
<dbReference type="EMBL" id="MEUA01000017">
    <property type="protein sequence ID" value="OGC15745.1"/>
    <property type="molecule type" value="Genomic_DNA"/>
</dbReference>
<dbReference type="PANTHER" id="PTHR31209:SF4">
    <property type="entry name" value="2,3-BISPHOSPHOGLYCERATE-INDEPENDENT PHOSPHOGLYCERATE MUTASE"/>
    <property type="match status" value="1"/>
</dbReference>
<dbReference type="InterPro" id="IPR017850">
    <property type="entry name" value="Alkaline_phosphatase_core_sf"/>
</dbReference>
<evidence type="ECO:0000313" key="9">
    <source>
        <dbReference type="Proteomes" id="UP000177905"/>
    </source>
</evidence>
<comment type="caution">
    <text evidence="8">The sequence shown here is derived from an EMBL/GenBank/DDBJ whole genome shotgun (WGS) entry which is preliminary data.</text>
</comment>